<reference evidence="1" key="1">
    <citation type="submission" date="2011-03" db="EMBL/GenBank/DDBJ databases">
        <title>The Genome Sequence of Nematocida sp1 strain ERTm2.</title>
        <authorList>
            <consortium name="The Broad Institute Genome Sequencing Platform"/>
            <consortium name="The Broad Institute Genome Sequencing Center for Infectious Disease"/>
            <person name="Cuomo C."/>
            <person name="Troemel E."/>
            <person name="Young S.K."/>
            <person name="Zeng Q."/>
            <person name="Gargeya S."/>
            <person name="Fitzgerald M."/>
            <person name="Haas B."/>
            <person name="Abouelleil A."/>
            <person name="Alvarado L."/>
            <person name="Arachchi H.M."/>
            <person name="Berlin A."/>
            <person name="Brown A."/>
            <person name="Chapman S.B."/>
            <person name="Chen Z."/>
            <person name="Dunbar C."/>
            <person name="Freedman E."/>
            <person name="Gearin G."/>
            <person name="Gellesch M."/>
            <person name="Goldberg J."/>
            <person name="Griggs A."/>
            <person name="Gujja S."/>
            <person name="Heilman E.R."/>
            <person name="Heiman D."/>
            <person name="Howarth C."/>
            <person name="Larson L."/>
            <person name="Lui A."/>
            <person name="MacDonald P.J.P."/>
            <person name="Mehta T."/>
            <person name="Montmayeur A."/>
            <person name="Murphy C."/>
            <person name="Neiman D."/>
            <person name="Pearson M."/>
            <person name="Priest M."/>
            <person name="Roberts A."/>
            <person name="Saif S."/>
            <person name="Shea T."/>
            <person name="Shenoy N."/>
            <person name="Sisk P."/>
            <person name="Stolte C."/>
            <person name="Sykes S."/>
            <person name="White J."/>
            <person name="Yandava C."/>
            <person name="Wortman J."/>
            <person name="Nusbaum C."/>
            <person name="Birren B."/>
        </authorList>
    </citation>
    <scope>NUCLEOTIDE SEQUENCE</scope>
    <source>
        <strain evidence="1">ERTm2</strain>
    </source>
</reference>
<evidence type="ECO:0008006" key="2">
    <source>
        <dbReference type="Google" id="ProtNLM"/>
    </source>
</evidence>
<evidence type="ECO:0000313" key="1">
    <source>
        <dbReference type="EMBL" id="EHY64613.1"/>
    </source>
</evidence>
<dbReference type="Gene3D" id="1.10.287.2900">
    <property type="match status" value="1"/>
</dbReference>
<protein>
    <recommendedName>
        <fullName evidence="2">CHCH domain-containing protein</fullName>
    </recommendedName>
</protein>
<organism evidence="1">
    <name type="scientific">Nematocida ausubeli (strain ATCC PRA-371 / ERTm2)</name>
    <name type="common">Nematode killer fungus</name>
    <dbReference type="NCBI Taxonomy" id="1913371"/>
    <lineage>
        <taxon>Eukaryota</taxon>
        <taxon>Fungi</taxon>
        <taxon>Fungi incertae sedis</taxon>
        <taxon>Microsporidia</taxon>
        <taxon>Nematocida</taxon>
    </lineage>
</organism>
<dbReference type="AlphaFoldDB" id="H8ZFQ2"/>
<dbReference type="HOGENOM" id="CLU_2705381_0_0_1"/>
<proteinExistence type="predicted"/>
<dbReference type="EMBL" id="JH604640">
    <property type="protein sequence ID" value="EHY64613.1"/>
    <property type="molecule type" value="Genomic_DNA"/>
</dbReference>
<accession>H8ZFQ2</accession>
<dbReference type="Proteomes" id="UP000005622">
    <property type="component" value="Unassembled WGS sequence"/>
</dbReference>
<gene>
    <name evidence="1" type="ORF">NERG_02423</name>
</gene>
<sequence>MSPEDTQKAAEDCGCADDTPCTSEYLQAYECFLKNPKNPSSDCMAKISAMKECYIKREKQESMWSVRNIFRRFLNK</sequence>
<name>H8ZFQ2_NEMA1</name>